<name>A0A397SUL3_9GLOM</name>
<comment type="caution">
    <text evidence="2">The sequence shown here is derived from an EMBL/GenBank/DDBJ whole genome shotgun (WGS) entry which is preliminary data.</text>
</comment>
<accession>A0A397SUL3</accession>
<feature type="region of interest" description="Disordered" evidence="1">
    <location>
        <begin position="89"/>
        <end position="110"/>
    </location>
</feature>
<sequence>MTSKIDLLRQENARLMAENAEFKAKYDETKDEITKLRAELRNRIEELEKARIDTVAENTKCDVENVRHDAENSELKARVAKLKEDFRQSRKDFSPKKPADIPDPIVTNDAVPANFKSSEENMMDTFLDELNKKRVSNEIRQRRQEEKLAKVESIPEKDKQKVSKNDSNINCSNTISEPGLNSLDICLEQTVRSCDPLAVEMGISIFSILYEKLCNAKDFADLNPESNAVSKILNMEIRAQLLADTSDALLWKRIEQDIQYIIDNMPVDYSIKIESSACVLSKDGLPSDEKNPELSHPDLGSGSDKNSELSHTSNTSEE</sequence>
<reference evidence="2 3" key="1">
    <citation type="submission" date="2018-06" db="EMBL/GenBank/DDBJ databases">
        <title>Comparative genomics reveals the genomic features of Rhizophagus irregularis, R. cerebriforme, R. diaphanum and Gigaspora rosea, and their symbiotic lifestyle signature.</title>
        <authorList>
            <person name="Morin E."/>
            <person name="San Clemente H."/>
            <person name="Chen E.C.H."/>
            <person name="De La Providencia I."/>
            <person name="Hainaut M."/>
            <person name="Kuo A."/>
            <person name="Kohler A."/>
            <person name="Murat C."/>
            <person name="Tang N."/>
            <person name="Roy S."/>
            <person name="Loubradou J."/>
            <person name="Henrissat B."/>
            <person name="Grigoriev I.V."/>
            <person name="Corradi N."/>
            <person name="Roux C."/>
            <person name="Martin F.M."/>
        </authorList>
    </citation>
    <scope>NUCLEOTIDE SEQUENCE [LARGE SCALE GENOMIC DNA]</scope>
    <source>
        <strain evidence="2 3">DAOM 227022</strain>
    </source>
</reference>
<protein>
    <submittedName>
        <fullName evidence="2">Uncharacterized protein</fullName>
    </submittedName>
</protein>
<evidence type="ECO:0000313" key="3">
    <source>
        <dbReference type="Proteomes" id="UP000265703"/>
    </source>
</evidence>
<feature type="region of interest" description="Disordered" evidence="1">
    <location>
        <begin position="282"/>
        <end position="318"/>
    </location>
</feature>
<proteinExistence type="predicted"/>
<gene>
    <name evidence="2" type="ORF">C1645_829057</name>
</gene>
<feature type="compositionally biased region" description="Polar residues" evidence="1">
    <location>
        <begin position="309"/>
        <end position="318"/>
    </location>
</feature>
<dbReference type="OrthoDB" id="2407739at2759"/>
<dbReference type="AlphaFoldDB" id="A0A397SUL3"/>
<keyword evidence="3" id="KW-1185">Reference proteome</keyword>
<organism evidence="2 3">
    <name type="scientific">Glomus cerebriforme</name>
    <dbReference type="NCBI Taxonomy" id="658196"/>
    <lineage>
        <taxon>Eukaryota</taxon>
        <taxon>Fungi</taxon>
        <taxon>Fungi incertae sedis</taxon>
        <taxon>Mucoromycota</taxon>
        <taxon>Glomeromycotina</taxon>
        <taxon>Glomeromycetes</taxon>
        <taxon>Glomerales</taxon>
        <taxon>Glomeraceae</taxon>
        <taxon>Glomus</taxon>
    </lineage>
</organism>
<dbReference type="Proteomes" id="UP000265703">
    <property type="component" value="Unassembled WGS sequence"/>
</dbReference>
<evidence type="ECO:0000313" key="2">
    <source>
        <dbReference type="EMBL" id="RIA86591.1"/>
    </source>
</evidence>
<evidence type="ECO:0000256" key="1">
    <source>
        <dbReference type="SAM" id="MobiDB-lite"/>
    </source>
</evidence>
<dbReference type="EMBL" id="QKYT01000355">
    <property type="protein sequence ID" value="RIA86591.1"/>
    <property type="molecule type" value="Genomic_DNA"/>
</dbReference>
<feature type="compositionally biased region" description="Basic and acidic residues" evidence="1">
    <location>
        <begin position="285"/>
        <end position="296"/>
    </location>
</feature>
<feature type="compositionally biased region" description="Basic and acidic residues" evidence="1">
    <location>
        <begin position="89"/>
        <end position="100"/>
    </location>
</feature>